<evidence type="ECO:0000259" key="9">
    <source>
        <dbReference type="Pfam" id="PF00082"/>
    </source>
</evidence>
<evidence type="ECO:0000256" key="4">
    <source>
        <dbReference type="ARBA" id="ARBA00022670"/>
    </source>
</evidence>
<feature type="active site" description="Charge relay system" evidence="7">
    <location>
        <position position="145"/>
    </location>
</feature>
<dbReference type="Pfam" id="PF00082">
    <property type="entry name" value="Peptidase_S8"/>
    <property type="match status" value="1"/>
</dbReference>
<evidence type="ECO:0000256" key="1">
    <source>
        <dbReference type="ARBA" id="ARBA00004613"/>
    </source>
</evidence>
<feature type="domain" description="Peptidase S8/S53" evidence="9">
    <location>
        <begin position="138"/>
        <end position="360"/>
    </location>
</feature>
<keyword evidence="6 7" id="KW-0720">Serine protease</keyword>
<keyword evidence="3" id="KW-0964">Secreted</keyword>
<dbReference type="Proteomes" id="UP001221519">
    <property type="component" value="Chromosome"/>
</dbReference>
<evidence type="ECO:0000313" key="14">
    <source>
        <dbReference type="Proteomes" id="UP001221519"/>
    </source>
</evidence>
<dbReference type="InterPro" id="IPR036852">
    <property type="entry name" value="Peptidase_S8/S53_dom_sf"/>
</dbReference>
<dbReference type="PROSITE" id="PS00136">
    <property type="entry name" value="SUBTILASE_ASP"/>
    <property type="match status" value="1"/>
</dbReference>
<dbReference type="InterPro" id="IPR023828">
    <property type="entry name" value="Peptidase_S8_Ser-AS"/>
</dbReference>
<dbReference type="GO" id="GO:0004252">
    <property type="term" value="F:serine-type endopeptidase activity"/>
    <property type="evidence" value="ECO:0007669"/>
    <property type="project" value="UniProtKB-UniRule"/>
</dbReference>
<feature type="domain" description="Fervidolysin-like N-terminal prodomain" evidence="10">
    <location>
        <begin position="32"/>
        <end position="100"/>
    </location>
</feature>
<dbReference type="PANTHER" id="PTHR43399:SF4">
    <property type="entry name" value="CELL WALL-ASSOCIATED PROTEASE"/>
    <property type="match status" value="1"/>
</dbReference>
<evidence type="ECO:0000256" key="3">
    <source>
        <dbReference type="ARBA" id="ARBA00022525"/>
    </source>
</evidence>
<keyword evidence="5 7" id="KW-0378">Hydrolase</keyword>
<dbReference type="InterPro" id="IPR034084">
    <property type="entry name" value="Thermitase-like_dom"/>
</dbReference>
<dbReference type="InterPro" id="IPR051048">
    <property type="entry name" value="Peptidase_S8/S53_subtilisin"/>
</dbReference>
<dbReference type="EMBL" id="CP118101">
    <property type="protein sequence ID" value="WDH80418.1"/>
    <property type="molecule type" value="Genomic_DNA"/>
</dbReference>
<sequence>MWLALGLSVAAVIVLSIITLRYWDKRADSKFHPHAPNELIIKFVEGTSQDDMKALHEKAKCTVIDSYEDLGFYRITSKRKMRKMLNIYRKHELIESAEPNHVYKAVYTPNDPFYPGYQYAPQKVLAPAAWDITQSSAAIRIAVVDTGVQPDHPELAGKLLPGYDYVDWDPNTSDGNGHGTHVAGIAAAATNNGVGIAGMAPFASIIPIRSLDNSGNGLLSSVANGIVYAANNGAHVVNLSLGSPANDSFLQAAVQYAWDRGAVVIAAAGNDNTTTPMYPAYLPGVVAVASTNASDVKSAFSNYGAWVDVAAPGDQILSTYLGSSYAYLSGTSMAAPLVSGLAALLAAQGRSNVNVRDCIVFTCDPIAGTGTYWAHGRINALRAVQQPVS</sequence>
<dbReference type="SUPFAM" id="SSF52743">
    <property type="entry name" value="Subtilisin-like"/>
    <property type="match status" value="1"/>
</dbReference>
<dbReference type="PRINTS" id="PR00723">
    <property type="entry name" value="SUBTILISIN"/>
</dbReference>
<dbReference type="AlphaFoldDB" id="A0AAX3MS57"/>
<feature type="active site" description="Charge relay system" evidence="7">
    <location>
        <position position="178"/>
    </location>
</feature>
<evidence type="ECO:0000256" key="5">
    <source>
        <dbReference type="ARBA" id="ARBA00022801"/>
    </source>
</evidence>
<feature type="active site" description="Charge relay system" evidence="7">
    <location>
        <position position="332"/>
    </location>
</feature>
<evidence type="ECO:0000256" key="8">
    <source>
        <dbReference type="RuleBase" id="RU003355"/>
    </source>
</evidence>
<name>A0AAX3MS57_9BACL</name>
<dbReference type="EMBL" id="CP118108">
    <property type="protein sequence ID" value="WDI04682.1"/>
    <property type="molecule type" value="Genomic_DNA"/>
</dbReference>
<dbReference type="InterPro" id="IPR022398">
    <property type="entry name" value="Peptidase_S8_His-AS"/>
</dbReference>
<dbReference type="InterPro" id="IPR015500">
    <property type="entry name" value="Peptidase_S8_subtilisin-rel"/>
</dbReference>
<dbReference type="Pfam" id="PF22148">
    <property type="entry name" value="Fervidolysin_NPro-like"/>
    <property type="match status" value="1"/>
</dbReference>
<dbReference type="PROSITE" id="PS51892">
    <property type="entry name" value="SUBTILASE"/>
    <property type="match status" value="1"/>
</dbReference>
<evidence type="ECO:0000259" key="10">
    <source>
        <dbReference type="Pfam" id="PF22148"/>
    </source>
</evidence>
<organism evidence="11 13">
    <name type="scientific">Paenibacillus urinalis</name>
    <dbReference type="NCBI Taxonomy" id="521520"/>
    <lineage>
        <taxon>Bacteria</taxon>
        <taxon>Bacillati</taxon>
        <taxon>Bacillota</taxon>
        <taxon>Bacilli</taxon>
        <taxon>Bacillales</taxon>
        <taxon>Paenibacillaceae</taxon>
        <taxon>Paenibacillus</taxon>
    </lineage>
</organism>
<keyword evidence="4 7" id="KW-0645">Protease</keyword>
<comment type="similarity">
    <text evidence="2 7 8">Belongs to the peptidase S8 family.</text>
</comment>
<accession>A0AAX3MS57</accession>
<dbReference type="InterPro" id="IPR023827">
    <property type="entry name" value="Peptidase_S8_Asp-AS"/>
</dbReference>
<evidence type="ECO:0000313" key="12">
    <source>
        <dbReference type="EMBL" id="WDI04682.1"/>
    </source>
</evidence>
<evidence type="ECO:0000256" key="6">
    <source>
        <dbReference type="ARBA" id="ARBA00022825"/>
    </source>
</evidence>
<gene>
    <name evidence="11" type="ORF">PUW23_12645</name>
    <name evidence="12" type="ORF">PUW25_12310</name>
</gene>
<dbReference type="RefSeq" id="WP_205053144.1">
    <property type="nucleotide sequence ID" value="NZ_CP118101.1"/>
</dbReference>
<evidence type="ECO:0000313" key="13">
    <source>
        <dbReference type="Proteomes" id="UP001220962"/>
    </source>
</evidence>
<evidence type="ECO:0000256" key="7">
    <source>
        <dbReference type="PROSITE-ProRule" id="PRU01240"/>
    </source>
</evidence>
<dbReference type="CDD" id="cd07484">
    <property type="entry name" value="Peptidases_S8_Thermitase_like"/>
    <property type="match status" value="1"/>
</dbReference>
<evidence type="ECO:0000313" key="11">
    <source>
        <dbReference type="EMBL" id="WDH80418.1"/>
    </source>
</evidence>
<dbReference type="PROSITE" id="PS00138">
    <property type="entry name" value="SUBTILASE_SER"/>
    <property type="match status" value="1"/>
</dbReference>
<dbReference type="PROSITE" id="PS00137">
    <property type="entry name" value="SUBTILASE_HIS"/>
    <property type="match status" value="1"/>
</dbReference>
<dbReference type="InterPro" id="IPR000209">
    <property type="entry name" value="Peptidase_S8/S53_dom"/>
</dbReference>
<dbReference type="Gene3D" id="3.40.50.200">
    <property type="entry name" value="Peptidase S8/S53 domain"/>
    <property type="match status" value="1"/>
</dbReference>
<dbReference type="Proteomes" id="UP001220962">
    <property type="component" value="Chromosome"/>
</dbReference>
<evidence type="ECO:0000256" key="2">
    <source>
        <dbReference type="ARBA" id="ARBA00011073"/>
    </source>
</evidence>
<dbReference type="InterPro" id="IPR054399">
    <property type="entry name" value="Fervidolysin-like_N_prodom"/>
</dbReference>
<dbReference type="GO" id="GO:0006508">
    <property type="term" value="P:proteolysis"/>
    <property type="evidence" value="ECO:0007669"/>
    <property type="project" value="UniProtKB-KW"/>
</dbReference>
<keyword evidence="14" id="KW-1185">Reference proteome</keyword>
<reference evidence="11 14" key="1">
    <citation type="submission" date="2023-02" db="EMBL/GenBank/DDBJ databases">
        <title>Pathogen: clinical or host-associated sample.</title>
        <authorList>
            <person name="Hergert J."/>
            <person name="Casey R."/>
            <person name="Wagner J."/>
            <person name="Young E.L."/>
            <person name="Oakeson K.F."/>
        </authorList>
    </citation>
    <scope>NUCLEOTIDE SEQUENCE</scope>
    <source>
        <strain evidence="12 14">2022CK-00829</strain>
        <strain evidence="11">2022CK-00830</strain>
    </source>
</reference>
<protein>
    <submittedName>
        <fullName evidence="11">S8 family peptidase</fullName>
    </submittedName>
</protein>
<dbReference type="PANTHER" id="PTHR43399">
    <property type="entry name" value="SUBTILISIN-RELATED"/>
    <property type="match status" value="1"/>
</dbReference>
<dbReference type="GO" id="GO:0005576">
    <property type="term" value="C:extracellular region"/>
    <property type="evidence" value="ECO:0007669"/>
    <property type="project" value="UniProtKB-SubCell"/>
</dbReference>
<proteinExistence type="inferred from homology"/>
<comment type="subcellular location">
    <subcellularLocation>
        <location evidence="1">Secreted</location>
    </subcellularLocation>
</comment>